<accession>A0A022R0P3</accession>
<organism evidence="1 2">
    <name type="scientific">Erythranthe guttata</name>
    <name type="common">Yellow monkey flower</name>
    <name type="synonym">Mimulus guttatus</name>
    <dbReference type="NCBI Taxonomy" id="4155"/>
    <lineage>
        <taxon>Eukaryota</taxon>
        <taxon>Viridiplantae</taxon>
        <taxon>Streptophyta</taxon>
        <taxon>Embryophyta</taxon>
        <taxon>Tracheophyta</taxon>
        <taxon>Spermatophyta</taxon>
        <taxon>Magnoliopsida</taxon>
        <taxon>eudicotyledons</taxon>
        <taxon>Gunneridae</taxon>
        <taxon>Pentapetalae</taxon>
        <taxon>asterids</taxon>
        <taxon>lamiids</taxon>
        <taxon>Lamiales</taxon>
        <taxon>Phrymaceae</taxon>
        <taxon>Erythranthe</taxon>
    </lineage>
</organism>
<sequence length="104" mass="11410">MATHLPINAAITPVRIILLLFRPSTDSIHGGPRGSAAPVYILAELEIVFRERVCQLAVLLPLPGPPPGVVSQLRIPHEWQLHFSRPDQVVAVQELHRLSHAVPA</sequence>
<evidence type="ECO:0000313" key="2">
    <source>
        <dbReference type="Proteomes" id="UP000030748"/>
    </source>
</evidence>
<keyword evidence="2" id="KW-1185">Reference proteome</keyword>
<proteinExistence type="predicted"/>
<dbReference type="AlphaFoldDB" id="A0A022R0P3"/>
<dbReference type="Proteomes" id="UP000030748">
    <property type="component" value="Unassembled WGS sequence"/>
</dbReference>
<dbReference type="EMBL" id="KI630707">
    <property type="protein sequence ID" value="EYU34277.1"/>
    <property type="molecule type" value="Genomic_DNA"/>
</dbReference>
<reference evidence="1 2" key="1">
    <citation type="journal article" date="2013" name="Proc. Natl. Acad. Sci. U.S.A.">
        <title>Fine-scale variation in meiotic recombination in Mimulus inferred from population shotgun sequencing.</title>
        <authorList>
            <person name="Hellsten U."/>
            <person name="Wright K.M."/>
            <person name="Jenkins J."/>
            <person name="Shu S."/>
            <person name="Yuan Y."/>
            <person name="Wessler S.R."/>
            <person name="Schmutz J."/>
            <person name="Willis J.H."/>
            <person name="Rokhsar D.S."/>
        </authorList>
    </citation>
    <scope>NUCLEOTIDE SEQUENCE [LARGE SCALE GENOMIC DNA]</scope>
    <source>
        <strain evidence="2">cv. DUN x IM62</strain>
    </source>
</reference>
<protein>
    <submittedName>
        <fullName evidence="1">Uncharacterized protein</fullName>
    </submittedName>
</protein>
<evidence type="ECO:0000313" key="1">
    <source>
        <dbReference type="EMBL" id="EYU34277.1"/>
    </source>
</evidence>
<name>A0A022R0P3_ERYGU</name>
<gene>
    <name evidence="1" type="ORF">MIMGU_mgv1a016857mg</name>
</gene>